<name>A0A0R2LM69_9LACO</name>
<dbReference type="InterPro" id="IPR036691">
    <property type="entry name" value="Endo/exonu/phosph_ase_sf"/>
</dbReference>
<gene>
    <name evidence="2" type="ORF">IV57_GL002093</name>
</gene>
<dbReference type="AlphaFoldDB" id="A0A0R2LM69"/>
<protein>
    <recommendedName>
        <fullName evidence="1">Endonuclease/exonuclease/phosphatase domain-containing protein</fullName>
    </recommendedName>
</protein>
<reference evidence="2 3" key="1">
    <citation type="journal article" date="2015" name="Genome Announc.">
        <title>Expanding the biotechnology potential of lactobacilli through comparative genomics of 213 strains and associated genera.</title>
        <authorList>
            <person name="Sun Z."/>
            <person name="Harris H.M."/>
            <person name="McCann A."/>
            <person name="Guo C."/>
            <person name="Argimon S."/>
            <person name="Zhang W."/>
            <person name="Yang X."/>
            <person name="Jeffery I.B."/>
            <person name="Cooney J.C."/>
            <person name="Kagawa T.F."/>
            <person name="Liu W."/>
            <person name="Song Y."/>
            <person name="Salvetti E."/>
            <person name="Wrobel A."/>
            <person name="Rasinkangas P."/>
            <person name="Parkhill J."/>
            <person name="Rea M.C."/>
            <person name="O'Sullivan O."/>
            <person name="Ritari J."/>
            <person name="Douillard F.P."/>
            <person name="Paul Ross R."/>
            <person name="Yang R."/>
            <person name="Briner A.E."/>
            <person name="Felis G.E."/>
            <person name="de Vos W.M."/>
            <person name="Barrangou R."/>
            <person name="Klaenhammer T.R."/>
            <person name="Caufield P.W."/>
            <person name="Cui Y."/>
            <person name="Zhang H."/>
            <person name="O'Toole P.W."/>
        </authorList>
    </citation>
    <scope>NUCLEOTIDE SEQUENCE [LARGE SCALE GENOMIC DNA]</scope>
    <source>
        <strain evidence="2 3">DSM 24716</strain>
    </source>
</reference>
<dbReference type="Gene3D" id="3.60.10.10">
    <property type="entry name" value="Endonuclease/exonuclease/phosphatase"/>
    <property type="match status" value="1"/>
</dbReference>
<evidence type="ECO:0000313" key="2">
    <source>
        <dbReference type="EMBL" id="KRO00077.1"/>
    </source>
</evidence>
<dbReference type="GO" id="GO:0003824">
    <property type="term" value="F:catalytic activity"/>
    <property type="evidence" value="ECO:0007669"/>
    <property type="project" value="InterPro"/>
</dbReference>
<dbReference type="RefSeq" id="WP_057880234.1">
    <property type="nucleotide sequence ID" value="NZ_JQCF01000005.1"/>
</dbReference>
<evidence type="ECO:0000313" key="3">
    <source>
        <dbReference type="Proteomes" id="UP000051006"/>
    </source>
</evidence>
<dbReference type="STRING" id="993692.IV57_GL002093"/>
<dbReference type="SUPFAM" id="SSF56219">
    <property type="entry name" value="DNase I-like"/>
    <property type="match status" value="1"/>
</dbReference>
<organism evidence="2 3">
    <name type="scientific">Companilactobacillus kimchiensis</name>
    <dbReference type="NCBI Taxonomy" id="993692"/>
    <lineage>
        <taxon>Bacteria</taxon>
        <taxon>Bacillati</taxon>
        <taxon>Bacillota</taxon>
        <taxon>Bacilli</taxon>
        <taxon>Lactobacillales</taxon>
        <taxon>Lactobacillaceae</taxon>
        <taxon>Companilactobacillus</taxon>
    </lineage>
</organism>
<sequence length="272" mass="31102">MTKLVVGTYNLQSTKPNDSFKQAELLKNNHVDICAVQEINYDNYRFSSEKFNGLAGFKKGDQKYADDFFGSAIEFAEGDMGVGTVSELALKNNRIIKLYSEDAKPETIDGMHKYYKEYNVSKPGTLKNLEEYNKTHTYIEPRIVTRSEIEIDGKTLAFYSTHLSFETIALRHAQLVQIRKILREDTADYKILAGDFNTDQSTKEIEFLRNEFTLANGNKGIWYDTFHCIDPTMNVYSIDNIMLSDNIKLLDTKLIQSDLSDHLALISTIDLL</sequence>
<dbReference type="EMBL" id="JQCF01000005">
    <property type="protein sequence ID" value="KRO00077.1"/>
    <property type="molecule type" value="Genomic_DNA"/>
</dbReference>
<keyword evidence="3" id="KW-1185">Reference proteome</keyword>
<evidence type="ECO:0000259" key="1">
    <source>
        <dbReference type="Pfam" id="PF03372"/>
    </source>
</evidence>
<dbReference type="OrthoDB" id="1641571at2"/>
<dbReference type="Proteomes" id="UP000051006">
    <property type="component" value="Unassembled WGS sequence"/>
</dbReference>
<dbReference type="InterPro" id="IPR005135">
    <property type="entry name" value="Endo/exonuclease/phosphatase"/>
</dbReference>
<comment type="caution">
    <text evidence="2">The sequence shown here is derived from an EMBL/GenBank/DDBJ whole genome shotgun (WGS) entry which is preliminary data.</text>
</comment>
<accession>A0A0R2LM69</accession>
<dbReference type="PATRIC" id="fig|993692.3.peg.2125"/>
<dbReference type="Pfam" id="PF03372">
    <property type="entry name" value="Exo_endo_phos"/>
    <property type="match status" value="1"/>
</dbReference>
<proteinExistence type="predicted"/>
<feature type="domain" description="Endonuclease/exonuclease/phosphatase" evidence="1">
    <location>
        <begin position="7"/>
        <end position="262"/>
    </location>
</feature>